<evidence type="ECO:0000256" key="1">
    <source>
        <dbReference type="SAM" id="MobiDB-lite"/>
    </source>
</evidence>
<reference evidence="3 4" key="1">
    <citation type="journal article" date="2024" name="bioRxiv">
        <title>A reference genome for Trichogramma kaykai: A tiny desert-dwelling parasitoid wasp with competing sex-ratio distorters.</title>
        <authorList>
            <person name="Culotta J."/>
            <person name="Lindsey A.R."/>
        </authorList>
    </citation>
    <scope>NUCLEOTIDE SEQUENCE [LARGE SCALE GENOMIC DNA]</scope>
    <source>
        <strain evidence="3 4">KSX58</strain>
    </source>
</reference>
<protein>
    <submittedName>
        <fullName evidence="3">Uncharacterized protein</fullName>
    </submittedName>
</protein>
<dbReference type="Proteomes" id="UP001627154">
    <property type="component" value="Unassembled WGS sequence"/>
</dbReference>
<gene>
    <name evidence="3" type="ORF">TKK_003066</name>
</gene>
<keyword evidence="2" id="KW-0472">Membrane</keyword>
<name>A0ABD2XFS1_9HYME</name>
<sequence length="127" mass="14555">MTCRGVSYNTSQTTPLPPSRPNYFTSIIYNGICAWIYTHIYIVVRSARGIVCACPRNHVKPIVVRLFFRPTGILALLFYIYATLYRISLLYSRSRRRRRRRRSVKAPADTRDVQTNANAKAASGRAI</sequence>
<keyword evidence="4" id="KW-1185">Reference proteome</keyword>
<comment type="caution">
    <text evidence="3">The sequence shown here is derived from an EMBL/GenBank/DDBJ whole genome shotgun (WGS) entry which is preliminary data.</text>
</comment>
<feature type="compositionally biased region" description="Basic residues" evidence="1">
    <location>
        <begin position="95"/>
        <end position="104"/>
    </location>
</feature>
<evidence type="ECO:0000313" key="4">
    <source>
        <dbReference type="Proteomes" id="UP001627154"/>
    </source>
</evidence>
<dbReference type="AlphaFoldDB" id="A0ABD2XFS1"/>
<evidence type="ECO:0000256" key="2">
    <source>
        <dbReference type="SAM" id="Phobius"/>
    </source>
</evidence>
<proteinExistence type="predicted"/>
<organism evidence="3 4">
    <name type="scientific">Trichogramma kaykai</name>
    <dbReference type="NCBI Taxonomy" id="54128"/>
    <lineage>
        <taxon>Eukaryota</taxon>
        <taxon>Metazoa</taxon>
        <taxon>Ecdysozoa</taxon>
        <taxon>Arthropoda</taxon>
        <taxon>Hexapoda</taxon>
        <taxon>Insecta</taxon>
        <taxon>Pterygota</taxon>
        <taxon>Neoptera</taxon>
        <taxon>Endopterygota</taxon>
        <taxon>Hymenoptera</taxon>
        <taxon>Apocrita</taxon>
        <taxon>Proctotrupomorpha</taxon>
        <taxon>Chalcidoidea</taxon>
        <taxon>Trichogrammatidae</taxon>
        <taxon>Trichogramma</taxon>
    </lineage>
</organism>
<feature type="region of interest" description="Disordered" evidence="1">
    <location>
        <begin position="95"/>
        <end position="127"/>
    </location>
</feature>
<feature type="transmembrane region" description="Helical" evidence="2">
    <location>
        <begin position="73"/>
        <end position="92"/>
    </location>
</feature>
<keyword evidence="2" id="KW-0812">Transmembrane</keyword>
<evidence type="ECO:0000313" key="3">
    <source>
        <dbReference type="EMBL" id="KAL3404071.1"/>
    </source>
</evidence>
<accession>A0ABD2XFS1</accession>
<dbReference type="EMBL" id="JBJJXI010000026">
    <property type="protein sequence ID" value="KAL3404071.1"/>
    <property type="molecule type" value="Genomic_DNA"/>
</dbReference>
<keyword evidence="2" id="KW-1133">Transmembrane helix</keyword>